<evidence type="ECO:0000256" key="1">
    <source>
        <dbReference type="ARBA" id="ARBA00022679"/>
    </source>
</evidence>
<dbReference type="Gene3D" id="1.20.272.10">
    <property type="match status" value="1"/>
</dbReference>
<evidence type="ECO:0000259" key="5">
    <source>
        <dbReference type="Pfam" id="PF06144"/>
    </source>
</evidence>
<dbReference type="GO" id="GO:0009360">
    <property type="term" value="C:DNA polymerase III complex"/>
    <property type="evidence" value="ECO:0007669"/>
    <property type="project" value="InterPro"/>
</dbReference>
<proteinExistence type="predicted"/>
<sequence length="333" mass="37666">MDEIKQLIGDIKQGQISPIYLLHGEESYYIDKISEYIESNVLSEEEKGFNQVVLYGKETKIEDIVASAKRFPMMAERQVLIVKEAQDLSRTMDQLEAYAENPQPSTVLVLCYKYKKLDARTKVFKMIKKNGTVFLSKKLYENQVGDWIQKVLKGKKYTISYKASQMLVEFLGTDLGTIAKELEKLQIIIPAGSEITPEHIEKNIGISKDYNNFELQAAIAAKDVSKAIKIINYFGQNQKDNPMVLTVTMLYTFFSALLKYHGASDKSWDNLTKNVGLKPYLIKNVKPAAAVYPLRKVSGVISILNQYDAKSKGMGSKATNTDLLKEMIVKIMT</sequence>
<evidence type="ECO:0000313" key="6">
    <source>
        <dbReference type="EMBL" id="NER16684.1"/>
    </source>
</evidence>
<dbReference type="Gene3D" id="1.10.8.60">
    <property type="match status" value="1"/>
</dbReference>
<evidence type="ECO:0000256" key="4">
    <source>
        <dbReference type="ARBA" id="ARBA00022932"/>
    </source>
</evidence>
<protein>
    <submittedName>
        <fullName evidence="6">DNA polymerase III subunit delta</fullName>
        <ecNumber evidence="6">2.7.7.7</ecNumber>
    </submittedName>
</protein>
<dbReference type="Pfam" id="PF06144">
    <property type="entry name" value="DNA_pol3_delta"/>
    <property type="match status" value="1"/>
</dbReference>
<reference evidence="6 7" key="1">
    <citation type="submission" date="2020-01" db="EMBL/GenBank/DDBJ databases">
        <title>Spongiivirga citrea KCTC 32990T.</title>
        <authorList>
            <person name="Wang G."/>
        </authorList>
    </citation>
    <scope>NUCLEOTIDE SEQUENCE [LARGE SCALE GENOMIC DNA]</scope>
    <source>
        <strain evidence="6 7">KCTC 32990</strain>
    </source>
</reference>
<keyword evidence="2 6" id="KW-0548">Nucleotidyltransferase</keyword>
<keyword evidence="4" id="KW-0239">DNA-directed DNA polymerase</keyword>
<dbReference type="Proteomes" id="UP000474296">
    <property type="component" value="Unassembled WGS sequence"/>
</dbReference>
<dbReference type="NCBIfam" id="TIGR01128">
    <property type="entry name" value="holA"/>
    <property type="match status" value="1"/>
</dbReference>
<dbReference type="InterPro" id="IPR005790">
    <property type="entry name" value="DNA_polIII_delta"/>
</dbReference>
<dbReference type="EMBL" id="JAABOQ010000002">
    <property type="protein sequence ID" value="NER16684.1"/>
    <property type="molecule type" value="Genomic_DNA"/>
</dbReference>
<organism evidence="6 7">
    <name type="scientific">Spongiivirga citrea</name>
    <dbReference type="NCBI Taxonomy" id="1481457"/>
    <lineage>
        <taxon>Bacteria</taxon>
        <taxon>Pseudomonadati</taxon>
        <taxon>Bacteroidota</taxon>
        <taxon>Flavobacteriia</taxon>
        <taxon>Flavobacteriales</taxon>
        <taxon>Flavobacteriaceae</taxon>
        <taxon>Spongiivirga</taxon>
    </lineage>
</organism>
<dbReference type="PANTHER" id="PTHR34388:SF1">
    <property type="entry name" value="DNA POLYMERASE III SUBUNIT DELTA"/>
    <property type="match status" value="1"/>
</dbReference>
<keyword evidence="7" id="KW-1185">Reference proteome</keyword>
<dbReference type="GO" id="GO:0006261">
    <property type="term" value="P:DNA-templated DNA replication"/>
    <property type="evidence" value="ECO:0007669"/>
    <property type="project" value="TreeGrafter"/>
</dbReference>
<gene>
    <name evidence="6" type="primary">holA</name>
    <name evidence="6" type="ORF">GWK10_05645</name>
</gene>
<dbReference type="AlphaFoldDB" id="A0A6M0CL11"/>
<name>A0A6M0CL11_9FLAO</name>
<dbReference type="EC" id="2.7.7.7" evidence="6"/>
<dbReference type="RefSeq" id="WP_164030077.1">
    <property type="nucleotide sequence ID" value="NZ_JAABOQ010000002.1"/>
</dbReference>
<keyword evidence="1 6" id="KW-0808">Transferase</keyword>
<evidence type="ECO:0000256" key="2">
    <source>
        <dbReference type="ARBA" id="ARBA00022695"/>
    </source>
</evidence>
<dbReference type="InterPro" id="IPR027417">
    <property type="entry name" value="P-loop_NTPase"/>
</dbReference>
<dbReference type="SUPFAM" id="SSF52540">
    <property type="entry name" value="P-loop containing nucleoside triphosphate hydrolases"/>
    <property type="match status" value="1"/>
</dbReference>
<dbReference type="GO" id="GO:0003677">
    <property type="term" value="F:DNA binding"/>
    <property type="evidence" value="ECO:0007669"/>
    <property type="project" value="InterPro"/>
</dbReference>
<evidence type="ECO:0000313" key="7">
    <source>
        <dbReference type="Proteomes" id="UP000474296"/>
    </source>
</evidence>
<keyword evidence="3" id="KW-0235">DNA replication</keyword>
<dbReference type="Gene3D" id="3.40.50.300">
    <property type="entry name" value="P-loop containing nucleotide triphosphate hydrolases"/>
    <property type="match status" value="1"/>
</dbReference>
<dbReference type="PANTHER" id="PTHR34388">
    <property type="entry name" value="DNA POLYMERASE III SUBUNIT DELTA"/>
    <property type="match status" value="1"/>
</dbReference>
<accession>A0A6M0CL11</accession>
<dbReference type="GO" id="GO:0003887">
    <property type="term" value="F:DNA-directed DNA polymerase activity"/>
    <property type="evidence" value="ECO:0007669"/>
    <property type="project" value="UniProtKB-KW"/>
</dbReference>
<comment type="caution">
    <text evidence="6">The sequence shown here is derived from an EMBL/GenBank/DDBJ whole genome shotgun (WGS) entry which is preliminary data.</text>
</comment>
<feature type="domain" description="DNA polymerase III delta N-terminal" evidence="5">
    <location>
        <begin position="20"/>
        <end position="134"/>
    </location>
</feature>
<evidence type="ECO:0000256" key="3">
    <source>
        <dbReference type="ARBA" id="ARBA00022705"/>
    </source>
</evidence>
<dbReference type="InterPro" id="IPR010372">
    <property type="entry name" value="DNA_pol3_delta_N"/>
</dbReference>